<dbReference type="SMART" id="SM00044">
    <property type="entry name" value="CYCc"/>
    <property type="match status" value="1"/>
</dbReference>
<dbReference type="Gene3D" id="3.30.70.1230">
    <property type="entry name" value="Nucleotide cyclase"/>
    <property type="match status" value="1"/>
</dbReference>
<feature type="region of interest" description="Disordered" evidence="8">
    <location>
        <begin position="973"/>
        <end position="1022"/>
    </location>
</feature>
<evidence type="ECO:0000256" key="4">
    <source>
        <dbReference type="ARBA" id="ARBA00022989"/>
    </source>
</evidence>
<keyword evidence="11" id="KW-1185">Reference proteome</keyword>
<feature type="compositionally biased region" description="Low complexity" evidence="8">
    <location>
        <begin position="1466"/>
        <end position="1480"/>
    </location>
</feature>
<feature type="compositionally biased region" description="Acidic residues" evidence="8">
    <location>
        <begin position="1149"/>
        <end position="1163"/>
    </location>
</feature>
<feature type="region of interest" description="Disordered" evidence="8">
    <location>
        <begin position="1130"/>
        <end position="1163"/>
    </location>
</feature>
<keyword evidence="5" id="KW-0472">Membrane</keyword>
<feature type="region of interest" description="Disordered" evidence="8">
    <location>
        <begin position="1563"/>
        <end position="1588"/>
    </location>
</feature>
<name>A0AAD3DER4_9CHLO</name>
<dbReference type="InterPro" id="IPR018297">
    <property type="entry name" value="A/G_cyclase_CS"/>
</dbReference>
<feature type="compositionally biased region" description="Pro residues" evidence="8">
    <location>
        <begin position="371"/>
        <end position="382"/>
    </location>
</feature>
<keyword evidence="4" id="KW-1133">Transmembrane helix</keyword>
<organism evidence="10 11">
    <name type="scientific">Astrephomene gubernaculifera</name>
    <dbReference type="NCBI Taxonomy" id="47775"/>
    <lineage>
        <taxon>Eukaryota</taxon>
        <taxon>Viridiplantae</taxon>
        <taxon>Chlorophyta</taxon>
        <taxon>core chlorophytes</taxon>
        <taxon>Chlorophyceae</taxon>
        <taxon>CS clade</taxon>
        <taxon>Chlamydomonadales</taxon>
        <taxon>Astrephomenaceae</taxon>
        <taxon>Astrephomene</taxon>
    </lineage>
</organism>
<dbReference type="Proteomes" id="UP001054857">
    <property type="component" value="Unassembled WGS sequence"/>
</dbReference>
<dbReference type="GO" id="GO:0004016">
    <property type="term" value="F:adenylate cyclase activity"/>
    <property type="evidence" value="ECO:0007669"/>
    <property type="project" value="TreeGrafter"/>
</dbReference>
<keyword evidence="3" id="KW-0547">Nucleotide-binding</keyword>
<evidence type="ECO:0000256" key="3">
    <source>
        <dbReference type="ARBA" id="ARBA00022741"/>
    </source>
</evidence>
<dbReference type="InterPro" id="IPR001054">
    <property type="entry name" value="A/G_cyclase"/>
</dbReference>
<proteinExistence type="inferred from homology"/>
<dbReference type="PANTHER" id="PTHR11920">
    <property type="entry name" value="GUANYLYL CYCLASE"/>
    <property type="match status" value="1"/>
</dbReference>
<evidence type="ECO:0000256" key="5">
    <source>
        <dbReference type="ARBA" id="ARBA00023136"/>
    </source>
</evidence>
<feature type="compositionally biased region" description="Low complexity" evidence="8">
    <location>
        <begin position="850"/>
        <end position="866"/>
    </location>
</feature>
<dbReference type="EMBL" id="BMAR01000001">
    <property type="protein sequence ID" value="GFR40435.1"/>
    <property type="molecule type" value="Genomic_DNA"/>
</dbReference>
<dbReference type="PANTHER" id="PTHR11920:SF335">
    <property type="entry name" value="GUANYLATE CYCLASE"/>
    <property type="match status" value="1"/>
</dbReference>
<dbReference type="GO" id="GO:0035556">
    <property type="term" value="P:intracellular signal transduction"/>
    <property type="evidence" value="ECO:0007669"/>
    <property type="project" value="InterPro"/>
</dbReference>
<comment type="caution">
    <text evidence="10">The sequence shown here is derived from an EMBL/GenBank/DDBJ whole genome shotgun (WGS) entry which is preliminary data.</text>
</comment>
<dbReference type="GO" id="GO:0001653">
    <property type="term" value="F:peptide receptor activity"/>
    <property type="evidence" value="ECO:0007669"/>
    <property type="project" value="TreeGrafter"/>
</dbReference>
<feature type="compositionally biased region" description="Low complexity" evidence="8">
    <location>
        <begin position="897"/>
        <end position="913"/>
    </location>
</feature>
<accession>A0AAD3DER4</accession>
<dbReference type="GO" id="GO:0000166">
    <property type="term" value="F:nucleotide binding"/>
    <property type="evidence" value="ECO:0007669"/>
    <property type="project" value="UniProtKB-KW"/>
</dbReference>
<feature type="region of interest" description="Disordered" evidence="8">
    <location>
        <begin position="761"/>
        <end position="944"/>
    </location>
</feature>
<feature type="compositionally biased region" description="Low complexity" evidence="8">
    <location>
        <begin position="468"/>
        <end position="480"/>
    </location>
</feature>
<dbReference type="GO" id="GO:0007168">
    <property type="term" value="P:receptor guanylyl cyclase signaling pathway"/>
    <property type="evidence" value="ECO:0007669"/>
    <property type="project" value="TreeGrafter"/>
</dbReference>
<feature type="region of interest" description="Disordered" evidence="8">
    <location>
        <begin position="525"/>
        <end position="545"/>
    </location>
</feature>
<keyword evidence="6 7" id="KW-0456">Lyase</keyword>
<feature type="compositionally biased region" description="Low complexity" evidence="8">
    <location>
        <begin position="247"/>
        <end position="271"/>
    </location>
</feature>
<dbReference type="SUPFAM" id="SSF55073">
    <property type="entry name" value="Nucleotide cyclase"/>
    <property type="match status" value="1"/>
</dbReference>
<feature type="compositionally biased region" description="Low complexity" evidence="8">
    <location>
        <begin position="302"/>
        <end position="314"/>
    </location>
</feature>
<dbReference type="InterPro" id="IPR050401">
    <property type="entry name" value="Cyclic_nucleotide_synthase"/>
</dbReference>
<feature type="region of interest" description="Disordered" evidence="8">
    <location>
        <begin position="199"/>
        <end position="488"/>
    </location>
</feature>
<sequence length="1739" mass="174917">MWRACFGRCGDRPHAAQRVVKPIQGEQHLGCVPVCDEGIELAHKRAGGVDHKCSGAELSHARKGAVPTALLVKEGPLRDAFVLQCTPACFTIISLSGRIPVYQNVNSRHWMGDRVHGMLETASEGNAVSAISAAGAAVDPSDSEEDILLLIFKYDPDALERMLGELAGEGDVWKGVVRVPHSLAPPQIPRILAALDTAPAAAPQVPARREPRQLRPPPLPQLSASQQETPGRGAPEPTKPSSPPTHRQQQQQREEGPQQAPAAPCDTSAAANSSAVRGGSASPRALQGRGPGQEAAEGSTRAAGGAAVQGAAVACREEPQGGCCAGPVEPDSLLQASPPLTPRASRRSFRLTALMLSMLGDKKGAEQSSTLPPPPQQKPPARPGQTSSGSKLFIGAVGGRSSSDITAVASGPRGPLAALRRSGSFTHSGKPRPSSLAAAAANRCQLSRPQPSPGVGTESSSCQAATNPAGDSDAGAEDGAGPPPALPNTGCPFFTMSLSGRRSVSSVMPFDVDASEHTAVPKRASSFSVGRAGRRASMPRLQPTRSSCHYEGSALLSVRGQFGAVAAASDAAAGDGGGEQLGLGDAAVGLRAGSRVSAHRVLLARGSSRGVVAAADSLSTGSFAGSNARVLTFAAQLRTAPPAALLLAGVSQSTAATGAGGGCSGGASSVATVVGDCPSGGVAPVSRHAACKYSDTSVTSRRGGGGGGGGGGGAELVVIDMGSGPAPFAGSTSSMQPWPQTVGPFLTATTGAPSTAQLLGTYESLPCGDSSARERHGGGGGGEDSQGSYPFLLHDQACMGSPPGPRNGGSATVLDSWLGRSGASPRGGRRAPIAGGGGSTQPPSPLHPTSAAAPAVAVPRSASASAGHANPHALPGAEAAAYRSHTTADSGSHAGPRRSLSLPRPSSSQLSGSTHLRNSNLGGVAPHALSASNAGGGSSLRPSCGNVESLRGCSRLVHEGPAGLGAGGGAGPCGGGGGGSSRATSASLPPDLLATNSMEQPGVGAAGAVMPPQSAVRPGTAAGASVAGGHVEARAGISVMALRPKLAAAEASGGGGTGGGAGGGTERASEAVGEPTLQLTQVRGSKESEEGEGPPRRVTAAGGGTLERLKCALASLDAADRAERRRELRVERQRERECEEGQEHGQQLEEGEEGGEEEDEDEECWHEIWATRAVDPLSGEDVLVLVQHDVSAKVVAERHLALVMETEHRLLEQLFPRHILQYITEDFVATAAAAAAAGNRAADLLASGATWRPTVRNCKALSTWHPQVTLLFADIKGFTPMCKDVEPCAVMTMLNDLYSRYDKMLDTYGVFKVETIGDCYFVAGGLVDEDEDGMAAVRDGSRVDPLHAHKVFGFAKAMLAAARQVLMPTSGEPVEIRIGIHSGPVVSGVVGTRMPRFCLFGDTVNTTSRMESSGTPGAIHASEAAWQLLREEAAWEATGGIQVKGKGLMQTYVYHPPAPPAPAPSPSASHAPTTSASATPSPLASIAAASASTSGHALSCASAASTATVAADVTAAANTLPTATSLVVLPLAPPAFASVSAADADRPTGTAPAAAGFNTQEAAAEGLSEQQQLTQCPSSPQTLPDSQVVSSQGISTTCADLVAAAEAVAGMGAPGETSAETLPGVSSVAFDVGSAPLELPELQIELMFGSSAGRAPTAVAGGSESVVMGLGSGADYASLQHAVGSRMGAGSGLGSVARSRFEGFASGNGSSGGWSSVAAAAPAATFKLGAMEEVLEEAL</sequence>
<evidence type="ECO:0000313" key="10">
    <source>
        <dbReference type="EMBL" id="GFR40435.1"/>
    </source>
</evidence>
<feature type="compositionally biased region" description="Low complexity" evidence="8">
    <location>
        <begin position="819"/>
        <end position="833"/>
    </location>
</feature>
<evidence type="ECO:0000256" key="7">
    <source>
        <dbReference type="RuleBase" id="RU000405"/>
    </source>
</evidence>
<comment type="subcellular location">
    <subcellularLocation>
        <location evidence="1">Membrane</location>
    </subcellularLocation>
</comment>
<evidence type="ECO:0000259" key="9">
    <source>
        <dbReference type="PROSITE" id="PS50125"/>
    </source>
</evidence>
<feature type="compositionally biased region" description="Polar residues" evidence="8">
    <location>
        <begin position="457"/>
        <end position="466"/>
    </location>
</feature>
<dbReference type="Pfam" id="PF00211">
    <property type="entry name" value="Guanylate_cyc"/>
    <property type="match status" value="1"/>
</dbReference>
<gene>
    <name evidence="10" type="ORF">Agub_g1010</name>
</gene>
<dbReference type="GO" id="GO:0004383">
    <property type="term" value="F:guanylate cyclase activity"/>
    <property type="evidence" value="ECO:0007669"/>
    <property type="project" value="TreeGrafter"/>
</dbReference>
<feature type="region of interest" description="Disordered" evidence="8">
    <location>
        <begin position="1457"/>
        <end position="1480"/>
    </location>
</feature>
<evidence type="ECO:0000256" key="8">
    <source>
        <dbReference type="SAM" id="MobiDB-lite"/>
    </source>
</evidence>
<feature type="compositionally biased region" description="Basic and acidic residues" evidence="8">
    <location>
        <begin position="1130"/>
        <end position="1147"/>
    </location>
</feature>
<dbReference type="CDD" id="cd07302">
    <property type="entry name" value="CHD"/>
    <property type="match status" value="1"/>
</dbReference>
<comment type="similarity">
    <text evidence="7">Belongs to the adenylyl cyclase class-4/guanylyl cyclase family.</text>
</comment>
<evidence type="ECO:0000256" key="2">
    <source>
        <dbReference type="ARBA" id="ARBA00022692"/>
    </source>
</evidence>
<protein>
    <recommendedName>
        <fullName evidence="9">Guanylate cyclase domain-containing protein</fullName>
    </recommendedName>
</protein>
<reference evidence="10 11" key="1">
    <citation type="journal article" date="2021" name="Sci. Rep.">
        <title>Genome sequencing of the multicellular alga Astrephomene provides insights into convergent evolution of germ-soma differentiation.</title>
        <authorList>
            <person name="Yamashita S."/>
            <person name="Yamamoto K."/>
            <person name="Matsuzaki R."/>
            <person name="Suzuki S."/>
            <person name="Yamaguchi H."/>
            <person name="Hirooka S."/>
            <person name="Minakuchi Y."/>
            <person name="Miyagishima S."/>
            <person name="Kawachi M."/>
            <person name="Toyoda A."/>
            <person name="Nozaki H."/>
        </authorList>
    </citation>
    <scope>NUCLEOTIDE SEQUENCE [LARGE SCALE GENOMIC DNA]</scope>
    <source>
        <strain evidence="10 11">NIES-4017</strain>
    </source>
</reference>
<evidence type="ECO:0000313" key="11">
    <source>
        <dbReference type="Proteomes" id="UP001054857"/>
    </source>
</evidence>
<evidence type="ECO:0000256" key="1">
    <source>
        <dbReference type="ARBA" id="ARBA00004370"/>
    </source>
</evidence>
<dbReference type="GO" id="GO:0005886">
    <property type="term" value="C:plasma membrane"/>
    <property type="evidence" value="ECO:0007669"/>
    <property type="project" value="TreeGrafter"/>
</dbReference>
<dbReference type="InterPro" id="IPR029787">
    <property type="entry name" value="Nucleotide_cyclase"/>
</dbReference>
<feature type="region of interest" description="Disordered" evidence="8">
    <location>
        <begin position="1049"/>
        <end position="1104"/>
    </location>
</feature>
<dbReference type="PROSITE" id="PS50125">
    <property type="entry name" value="GUANYLATE_CYCLASE_2"/>
    <property type="match status" value="1"/>
</dbReference>
<feature type="compositionally biased region" description="Gly residues" evidence="8">
    <location>
        <begin position="1052"/>
        <end position="1065"/>
    </location>
</feature>
<feature type="compositionally biased region" description="Polar residues" evidence="8">
    <location>
        <begin position="1568"/>
        <end position="1588"/>
    </location>
</feature>
<dbReference type="PROSITE" id="PS00452">
    <property type="entry name" value="GUANYLATE_CYCLASE_1"/>
    <property type="match status" value="1"/>
</dbReference>
<evidence type="ECO:0000256" key="6">
    <source>
        <dbReference type="ARBA" id="ARBA00023239"/>
    </source>
</evidence>
<feature type="domain" description="Guanylate cyclase" evidence="9">
    <location>
        <begin position="1269"/>
        <end position="1411"/>
    </location>
</feature>
<keyword evidence="2" id="KW-0812">Transmembrane</keyword>